<dbReference type="AlphaFoldDB" id="A0A6D2HU33"/>
<gene>
    <name evidence="7" type="ORF">MERR_LOCUS6469</name>
</gene>
<keyword evidence="5" id="KW-0175">Coiled coil</keyword>
<evidence type="ECO:0000256" key="4">
    <source>
        <dbReference type="ARBA" id="ARBA00023242"/>
    </source>
</evidence>
<dbReference type="InterPro" id="IPR004883">
    <property type="entry name" value="LOB"/>
</dbReference>
<dbReference type="PANTHER" id="PTHR31301">
    <property type="entry name" value="LOB DOMAIN-CONTAINING PROTEIN 4-RELATED"/>
    <property type="match status" value="1"/>
</dbReference>
<dbReference type="PANTHER" id="PTHR31301:SF83">
    <property type="entry name" value="PROTEIN ASYMMETRIC LEAVES 2"/>
    <property type="match status" value="1"/>
</dbReference>
<dbReference type="Pfam" id="PF03195">
    <property type="entry name" value="LOB"/>
    <property type="match status" value="1"/>
</dbReference>
<keyword evidence="8" id="KW-1185">Reference proteome</keyword>
<evidence type="ECO:0000256" key="2">
    <source>
        <dbReference type="ARBA" id="ARBA00005474"/>
    </source>
</evidence>
<evidence type="ECO:0000256" key="5">
    <source>
        <dbReference type="SAM" id="Coils"/>
    </source>
</evidence>
<name>A0A6D2HU33_9BRAS</name>
<evidence type="ECO:0000313" key="7">
    <source>
        <dbReference type="EMBL" id="CAA7019234.1"/>
    </source>
</evidence>
<proteinExistence type="inferred from homology"/>
<comment type="subcellular location">
    <subcellularLocation>
        <location evidence="1">Nucleus</location>
    </subcellularLocation>
</comment>
<evidence type="ECO:0000259" key="6">
    <source>
        <dbReference type="PROSITE" id="PS50891"/>
    </source>
</evidence>
<organism evidence="7 8">
    <name type="scientific">Microthlaspi erraticum</name>
    <dbReference type="NCBI Taxonomy" id="1685480"/>
    <lineage>
        <taxon>Eukaryota</taxon>
        <taxon>Viridiplantae</taxon>
        <taxon>Streptophyta</taxon>
        <taxon>Embryophyta</taxon>
        <taxon>Tracheophyta</taxon>
        <taxon>Spermatophyta</taxon>
        <taxon>Magnoliopsida</taxon>
        <taxon>eudicotyledons</taxon>
        <taxon>Gunneridae</taxon>
        <taxon>Pentapetalae</taxon>
        <taxon>rosids</taxon>
        <taxon>malvids</taxon>
        <taxon>Brassicales</taxon>
        <taxon>Brassicaceae</taxon>
        <taxon>Coluteocarpeae</taxon>
        <taxon>Microthlaspi</taxon>
    </lineage>
</organism>
<evidence type="ECO:0000256" key="1">
    <source>
        <dbReference type="ARBA" id="ARBA00004123"/>
    </source>
</evidence>
<dbReference type="EMBL" id="CACVBM020000444">
    <property type="protein sequence ID" value="CAA7019234.1"/>
    <property type="molecule type" value="Genomic_DNA"/>
</dbReference>
<accession>A0A6D2HU33</accession>
<dbReference type="PROSITE" id="PS50891">
    <property type="entry name" value="LOB"/>
    <property type="match status" value="1"/>
</dbReference>
<comment type="caution">
    <text evidence="7">The sequence shown here is derived from an EMBL/GenBank/DDBJ whole genome shotgun (WGS) entry which is preliminary data.</text>
</comment>
<feature type="domain" description="LOB" evidence="6">
    <location>
        <begin position="1"/>
        <end position="102"/>
    </location>
</feature>
<protein>
    <recommendedName>
        <fullName evidence="6">LOB domain-containing protein</fullName>
    </recommendedName>
</protein>
<evidence type="ECO:0000313" key="8">
    <source>
        <dbReference type="Proteomes" id="UP000467841"/>
    </source>
</evidence>
<dbReference type="CDD" id="cd14686">
    <property type="entry name" value="bZIP"/>
    <property type="match status" value="1"/>
</dbReference>
<comment type="similarity">
    <text evidence="2">Belongs to the LOB domain-containing protein family.</text>
</comment>
<reference evidence="7" key="1">
    <citation type="submission" date="2020-01" db="EMBL/GenBank/DDBJ databases">
        <authorList>
            <person name="Mishra B."/>
        </authorList>
    </citation>
    <scope>NUCLEOTIDE SEQUENCE [LARGE SCALE GENOMIC DNA]</scope>
</reference>
<feature type="coiled-coil region" evidence="5">
    <location>
        <begin position="81"/>
        <end position="111"/>
    </location>
</feature>
<keyword evidence="4" id="KW-0539">Nucleus</keyword>
<evidence type="ECO:0000256" key="3">
    <source>
        <dbReference type="ARBA" id="ARBA00022473"/>
    </source>
</evidence>
<keyword evidence="3" id="KW-0217">Developmental protein</keyword>
<dbReference type="GO" id="GO:0005634">
    <property type="term" value="C:nucleus"/>
    <property type="evidence" value="ECO:0007669"/>
    <property type="project" value="UniProtKB-SubCell"/>
</dbReference>
<dbReference type="Proteomes" id="UP000467841">
    <property type="component" value="Unassembled WGS sequence"/>
</dbReference>
<sequence>MACVACKSQKTKCIADCIFAASFGGDNAPKFASINHFWARDRLGKMLSAVHEDQRADFVDSLFEEARYRLDDGVHGSIGVINALKARVANLEAQNAALKEENDRLEALSSLGNLPRQQQLSSTVTYTTVVSTTQMVHTASSLGLDLAISGPGIQRVSIALPTDPIDYLSPTNDQDHDHGFAKPPAILSTTSHFHSGGSVSSAPPIDQSFQSPRRTIDFLCQINNRTTTGQDSQAYHSTSFPLQRSIRPRRMSLEPTTASVGFVRPINNSTY</sequence>